<dbReference type="Proteomes" id="UP001189624">
    <property type="component" value="Chromosome 3"/>
</dbReference>
<feature type="compositionally biased region" description="Low complexity" evidence="1">
    <location>
        <begin position="15"/>
        <end position="25"/>
    </location>
</feature>
<accession>A0AA86VJB7</accession>
<dbReference type="AlphaFoldDB" id="A0AA86VJB7"/>
<evidence type="ECO:0000313" key="2">
    <source>
        <dbReference type="EMBL" id="CAJ1941300.1"/>
    </source>
</evidence>
<feature type="region of interest" description="Disordered" evidence="1">
    <location>
        <begin position="1"/>
        <end position="25"/>
    </location>
</feature>
<name>A0AA86VJB7_9FABA</name>
<evidence type="ECO:0000256" key="1">
    <source>
        <dbReference type="SAM" id="MobiDB-lite"/>
    </source>
</evidence>
<dbReference type="EMBL" id="OY731400">
    <property type="protein sequence ID" value="CAJ1941300.1"/>
    <property type="molecule type" value="Genomic_DNA"/>
</dbReference>
<proteinExistence type="predicted"/>
<dbReference type="Gramene" id="rna-AYBTSS11_LOCUS10189">
    <property type="protein sequence ID" value="CAJ1941300.1"/>
    <property type="gene ID" value="gene-AYBTSS11_LOCUS10189"/>
</dbReference>
<sequence length="88" mass="9943">MGKTIGETSRRDSLKSTNKTSSLSSIVKTSLSLETAANLKCDVVKYGSESRENHDLLEHLNRIRDFTDIVRGFYAQFPQTVTLTQDYQ</sequence>
<gene>
    <name evidence="2" type="ORF">AYBTSS11_LOCUS10189</name>
</gene>
<evidence type="ECO:0000313" key="3">
    <source>
        <dbReference type="Proteomes" id="UP001189624"/>
    </source>
</evidence>
<keyword evidence="3" id="KW-1185">Reference proteome</keyword>
<protein>
    <submittedName>
        <fullName evidence="2">Uncharacterized protein</fullName>
    </submittedName>
</protein>
<organism evidence="2 3">
    <name type="scientific">Sphenostylis stenocarpa</name>
    <dbReference type="NCBI Taxonomy" id="92480"/>
    <lineage>
        <taxon>Eukaryota</taxon>
        <taxon>Viridiplantae</taxon>
        <taxon>Streptophyta</taxon>
        <taxon>Embryophyta</taxon>
        <taxon>Tracheophyta</taxon>
        <taxon>Spermatophyta</taxon>
        <taxon>Magnoliopsida</taxon>
        <taxon>eudicotyledons</taxon>
        <taxon>Gunneridae</taxon>
        <taxon>Pentapetalae</taxon>
        <taxon>rosids</taxon>
        <taxon>fabids</taxon>
        <taxon>Fabales</taxon>
        <taxon>Fabaceae</taxon>
        <taxon>Papilionoideae</taxon>
        <taxon>50 kb inversion clade</taxon>
        <taxon>NPAAA clade</taxon>
        <taxon>indigoferoid/millettioid clade</taxon>
        <taxon>Phaseoleae</taxon>
        <taxon>Sphenostylis</taxon>
    </lineage>
</organism>
<reference evidence="2" key="1">
    <citation type="submission" date="2023-10" db="EMBL/GenBank/DDBJ databases">
        <authorList>
            <person name="Domelevo Entfellner J.-B."/>
        </authorList>
    </citation>
    <scope>NUCLEOTIDE SEQUENCE</scope>
</reference>